<evidence type="ECO:0000256" key="2">
    <source>
        <dbReference type="ARBA" id="ARBA00005992"/>
    </source>
</evidence>
<dbReference type="GO" id="GO:0016740">
    <property type="term" value="F:transferase activity"/>
    <property type="evidence" value="ECO:0007669"/>
    <property type="project" value="UniProtKB-KW"/>
</dbReference>
<keyword evidence="4 7" id="KW-0133">Cell shape</keyword>
<organism evidence="9 10">
    <name type="scientific">Desulfotalea psychrophila (strain LSv54 / DSM 12343)</name>
    <dbReference type="NCBI Taxonomy" id="177439"/>
    <lineage>
        <taxon>Bacteria</taxon>
        <taxon>Pseudomonadati</taxon>
        <taxon>Thermodesulfobacteriota</taxon>
        <taxon>Desulfobulbia</taxon>
        <taxon>Desulfobulbales</taxon>
        <taxon>Desulfocapsaceae</taxon>
        <taxon>Desulfotalea</taxon>
    </lineage>
</organism>
<accession>Q6APC7</accession>
<evidence type="ECO:0000259" key="8">
    <source>
        <dbReference type="PROSITE" id="PS52029"/>
    </source>
</evidence>
<dbReference type="Pfam" id="PF20142">
    <property type="entry name" value="Scaffold"/>
    <property type="match status" value="1"/>
</dbReference>
<dbReference type="InterPro" id="IPR036366">
    <property type="entry name" value="PGBDSf"/>
</dbReference>
<dbReference type="KEGG" id="dps:DP1068"/>
<dbReference type="Pfam" id="PF03734">
    <property type="entry name" value="YkuD"/>
    <property type="match status" value="1"/>
</dbReference>
<dbReference type="Gene3D" id="2.40.440.10">
    <property type="entry name" value="L,D-transpeptidase catalytic domain-like"/>
    <property type="match status" value="1"/>
</dbReference>
<comment type="similarity">
    <text evidence="2">Belongs to the YkuD family.</text>
</comment>
<dbReference type="InterPro" id="IPR052905">
    <property type="entry name" value="LD-transpeptidase_YkuD-like"/>
</dbReference>
<dbReference type="eggNOG" id="COG2989">
    <property type="taxonomic scope" value="Bacteria"/>
</dbReference>
<feature type="active site" description="Nucleophile" evidence="7">
    <location>
        <position position="481"/>
    </location>
</feature>
<dbReference type="OrthoDB" id="9778545at2"/>
<dbReference type="UniPathway" id="UPA00219"/>
<dbReference type="GO" id="GO:0004180">
    <property type="term" value="F:carboxypeptidase activity"/>
    <property type="evidence" value="ECO:0007669"/>
    <property type="project" value="UniProtKB-ARBA"/>
</dbReference>
<dbReference type="PROSITE" id="PS52029">
    <property type="entry name" value="LD_TPASE"/>
    <property type="match status" value="1"/>
</dbReference>
<gene>
    <name evidence="9" type="ordered locus">DP1068</name>
</gene>
<evidence type="ECO:0000313" key="10">
    <source>
        <dbReference type="Proteomes" id="UP000000602"/>
    </source>
</evidence>
<dbReference type="Pfam" id="PF01471">
    <property type="entry name" value="PG_binding_1"/>
    <property type="match status" value="1"/>
</dbReference>
<dbReference type="RefSeq" id="WP_011188311.1">
    <property type="nucleotide sequence ID" value="NC_006138.1"/>
</dbReference>
<dbReference type="InterPro" id="IPR005490">
    <property type="entry name" value="LD_TPept_cat_dom"/>
</dbReference>
<keyword evidence="10" id="KW-1185">Reference proteome</keyword>
<sequence>MFIDRHPLTLFLRFPAGKILCYSLFFFLASITASNSRPLDTELSLALEEYLGCLPIELIQNDGQLPILSTVDLCLAKIYHQTGARPLWVTVDGPSEKGKIILKYLTDSDQHGLEPNAYKLERLRELWSSKGVDELAELDILLTYNIVKYVHDISYGRLKPLESDPQLFAEAGDKEFNPLRAIEHLLATRDLDRFLAGLPPQHLHYKALKTALAYYRNFAKNGDWPKVAMGVNLHPGDREKRIISIRKRLQFAGPFLEAPRDSDLSQYDLILEEAVLSFQQLHGLQTDGIIGRNTVDALNISIAEKIEIIRLNMMRWRWQAHDLGKRYLLVNIASFNLKAFRDQDVVLDMPIIVGTEENETPVFSAWIKYIDFNPFWNIPTSIARNEMLPALRKNNYYLIDQRISLFSNWQQSAVELDSTAIDWEAITPSEISAYKLRQDPGPLNALGRIKFIFPNSYSVYMHDTPGRHLFSLSKRSFSHGCIRVSDPLSLAIFLLENQTDGWDTEKIKEIYEQEERKVIILTLSVAVHITYGTAWVDKGGEIHFSRDIYLRDERLRNALLK</sequence>
<dbReference type="InterPro" id="IPR045380">
    <property type="entry name" value="LD_TPept_scaffold_dom"/>
</dbReference>
<evidence type="ECO:0000313" key="9">
    <source>
        <dbReference type="EMBL" id="CAG35797.1"/>
    </source>
</evidence>
<dbReference type="InterPro" id="IPR002477">
    <property type="entry name" value="Peptidoglycan-bd-like"/>
</dbReference>
<dbReference type="HOGENOM" id="CLU_020360_3_4_7"/>
<dbReference type="Gene3D" id="1.10.101.10">
    <property type="entry name" value="PGBD-like superfamily/PGBD"/>
    <property type="match status" value="1"/>
</dbReference>
<name>Q6APC7_DESPS</name>
<dbReference type="CDD" id="cd16913">
    <property type="entry name" value="YkuD_like"/>
    <property type="match status" value="1"/>
</dbReference>
<dbReference type="InterPro" id="IPR036365">
    <property type="entry name" value="PGBD-like_sf"/>
</dbReference>
<reference evidence="10" key="1">
    <citation type="journal article" date="2004" name="Environ. Microbiol.">
        <title>The genome of Desulfotalea psychrophila, a sulfate-reducing bacterium from permanently cold Arctic sediments.</title>
        <authorList>
            <person name="Rabus R."/>
            <person name="Ruepp A."/>
            <person name="Frickey T."/>
            <person name="Rattei T."/>
            <person name="Fartmann B."/>
            <person name="Stark M."/>
            <person name="Bauer M."/>
            <person name="Zibat A."/>
            <person name="Lombardot T."/>
            <person name="Becker I."/>
            <person name="Amann J."/>
            <person name="Gellner K."/>
            <person name="Teeling H."/>
            <person name="Leuschner W.D."/>
            <person name="Gloeckner F.-O."/>
            <person name="Lupas A.N."/>
            <person name="Amann R."/>
            <person name="Klenk H.-P."/>
        </authorList>
    </citation>
    <scope>NUCLEOTIDE SEQUENCE [LARGE SCALE GENOMIC DNA]</scope>
    <source>
        <strain evidence="10">DSM 12343 / LSv54</strain>
    </source>
</reference>
<dbReference type="GO" id="GO:0071555">
    <property type="term" value="P:cell wall organization"/>
    <property type="evidence" value="ECO:0007669"/>
    <property type="project" value="UniProtKB-UniRule"/>
</dbReference>
<protein>
    <recommendedName>
        <fullName evidence="8">L,D-TPase catalytic domain-containing protein</fullName>
    </recommendedName>
</protein>
<feature type="active site" description="Proton donor/acceptor" evidence="7">
    <location>
        <position position="462"/>
    </location>
</feature>
<proteinExistence type="inferred from homology"/>
<feature type="domain" description="L,D-TPase catalytic" evidence="8">
    <location>
        <begin position="326"/>
        <end position="521"/>
    </location>
</feature>
<dbReference type="GO" id="GO:0009252">
    <property type="term" value="P:peptidoglycan biosynthetic process"/>
    <property type="evidence" value="ECO:0007669"/>
    <property type="project" value="UniProtKB-UniPathway"/>
</dbReference>
<evidence type="ECO:0000256" key="6">
    <source>
        <dbReference type="ARBA" id="ARBA00023316"/>
    </source>
</evidence>
<dbReference type="SUPFAM" id="SSF47090">
    <property type="entry name" value="PGBD-like"/>
    <property type="match status" value="1"/>
</dbReference>
<evidence type="ECO:0000256" key="7">
    <source>
        <dbReference type="PROSITE-ProRule" id="PRU01373"/>
    </source>
</evidence>
<keyword evidence="5 7" id="KW-0573">Peptidoglycan synthesis</keyword>
<keyword evidence="6 7" id="KW-0961">Cell wall biogenesis/degradation</keyword>
<dbReference type="PANTHER" id="PTHR41533:SF2">
    <property type="entry name" value="BLR7131 PROTEIN"/>
    <property type="match status" value="1"/>
</dbReference>
<comment type="pathway">
    <text evidence="1 7">Cell wall biogenesis; peptidoglycan biosynthesis.</text>
</comment>
<evidence type="ECO:0000256" key="4">
    <source>
        <dbReference type="ARBA" id="ARBA00022960"/>
    </source>
</evidence>
<keyword evidence="3" id="KW-0808">Transferase</keyword>
<dbReference type="GO" id="GO:0008360">
    <property type="term" value="P:regulation of cell shape"/>
    <property type="evidence" value="ECO:0007669"/>
    <property type="project" value="UniProtKB-UniRule"/>
</dbReference>
<evidence type="ECO:0000256" key="1">
    <source>
        <dbReference type="ARBA" id="ARBA00004752"/>
    </source>
</evidence>
<dbReference type="SUPFAM" id="SSF141523">
    <property type="entry name" value="L,D-transpeptidase catalytic domain-like"/>
    <property type="match status" value="1"/>
</dbReference>
<dbReference type="InterPro" id="IPR038063">
    <property type="entry name" value="Transpep_catalytic_dom"/>
</dbReference>
<evidence type="ECO:0000256" key="3">
    <source>
        <dbReference type="ARBA" id="ARBA00022679"/>
    </source>
</evidence>
<dbReference type="AlphaFoldDB" id="Q6APC7"/>
<evidence type="ECO:0000256" key="5">
    <source>
        <dbReference type="ARBA" id="ARBA00022984"/>
    </source>
</evidence>
<dbReference type="STRING" id="177439.DP1068"/>
<dbReference type="PANTHER" id="PTHR41533">
    <property type="entry name" value="L,D-TRANSPEPTIDASE HI_1667-RELATED"/>
    <property type="match status" value="1"/>
</dbReference>
<dbReference type="Proteomes" id="UP000000602">
    <property type="component" value="Chromosome"/>
</dbReference>
<dbReference type="EMBL" id="CR522870">
    <property type="protein sequence ID" value="CAG35797.1"/>
    <property type="molecule type" value="Genomic_DNA"/>
</dbReference>